<accession>J3PAA3</accession>
<reference evidence="9" key="4">
    <citation type="journal article" date="2015" name="G3 (Bethesda)">
        <title>Genome sequences of three phytopathogenic species of the Magnaporthaceae family of fungi.</title>
        <authorList>
            <person name="Okagaki L.H."/>
            <person name="Nunes C.C."/>
            <person name="Sailsbery J."/>
            <person name="Clay B."/>
            <person name="Brown D."/>
            <person name="John T."/>
            <person name="Oh Y."/>
            <person name="Young N."/>
            <person name="Fitzgerald M."/>
            <person name="Haas B.J."/>
            <person name="Zeng Q."/>
            <person name="Young S."/>
            <person name="Adiconis X."/>
            <person name="Fan L."/>
            <person name="Levin J.Z."/>
            <person name="Mitchell T.K."/>
            <person name="Okubara P.A."/>
            <person name="Farman M.L."/>
            <person name="Kohn L.M."/>
            <person name="Birren B."/>
            <person name="Ma L.-J."/>
            <person name="Dean R.A."/>
        </authorList>
    </citation>
    <scope>NUCLEOTIDE SEQUENCE</scope>
    <source>
        <strain evidence="9">R3-111a-1</strain>
    </source>
</reference>
<evidence type="ECO:0000313" key="9">
    <source>
        <dbReference type="EnsemblFungi" id="EJT71169"/>
    </source>
</evidence>
<evidence type="ECO:0000313" key="8">
    <source>
        <dbReference type="EMBL" id="EJT71169.1"/>
    </source>
</evidence>
<feature type="region of interest" description="Disordered" evidence="5">
    <location>
        <begin position="315"/>
        <end position="334"/>
    </location>
</feature>
<dbReference type="GO" id="GO:0005506">
    <property type="term" value="F:iron ion binding"/>
    <property type="evidence" value="ECO:0007669"/>
    <property type="project" value="InterPro"/>
</dbReference>
<dbReference type="EMBL" id="GL385400">
    <property type="protein sequence ID" value="EJT71169.1"/>
    <property type="molecule type" value="Genomic_DNA"/>
</dbReference>
<dbReference type="InterPro" id="IPR006694">
    <property type="entry name" value="Fatty_acid_hydroxylase"/>
</dbReference>
<reference evidence="8" key="2">
    <citation type="submission" date="2010-07" db="EMBL/GenBank/DDBJ databases">
        <authorList>
            <consortium name="The Broad Institute Genome Sequencing Platform"/>
            <consortium name="Broad Institute Genome Sequencing Center for Infectious Disease"/>
            <person name="Ma L.-J."/>
            <person name="Dead R."/>
            <person name="Young S."/>
            <person name="Zeng Q."/>
            <person name="Koehrsen M."/>
            <person name="Alvarado L."/>
            <person name="Berlin A."/>
            <person name="Chapman S.B."/>
            <person name="Chen Z."/>
            <person name="Freedman E."/>
            <person name="Gellesch M."/>
            <person name="Goldberg J."/>
            <person name="Griggs A."/>
            <person name="Gujja S."/>
            <person name="Heilman E.R."/>
            <person name="Heiman D."/>
            <person name="Hepburn T."/>
            <person name="Howarth C."/>
            <person name="Jen D."/>
            <person name="Larson L."/>
            <person name="Mehta T."/>
            <person name="Neiman D."/>
            <person name="Pearson M."/>
            <person name="Roberts A."/>
            <person name="Saif S."/>
            <person name="Shea T."/>
            <person name="Shenoy N."/>
            <person name="Sisk P."/>
            <person name="Stolte C."/>
            <person name="Sykes S."/>
            <person name="Walk T."/>
            <person name="White J."/>
            <person name="Yandava C."/>
            <person name="Haas B."/>
            <person name="Nusbaum C."/>
            <person name="Birren B."/>
        </authorList>
    </citation>
    <scope>NUCLEOTIDE SEQUENCE</scope>
    <source>
        <strain evidence="8">R3-111a-1</strain>
    </source>
</reference>
<dbReference type="OrthoDB" id="5199322at2759"/>
<keyword evidence="2 6" id="KW-0812">Transmembrane</keyword>
<comment type="subcellular location">
    <subcellularLocation>
        <location evidence="1">Membrane</location>
    </subcellularLocation>
</comment>
<dbReference type="VEuPathDB" id="FungiDB:GGTG_10429"/>
<reference evidence="9" key="5">
    <citation type="submission" date="2018-04" db="UniProtKB">
        <authorList>
            <consortium name="EnsemblFungi"/>
        </authorList>
    </citation>
    <scope>IDENTIFICATION</scope>
    <source>
        <strain evidence="9">R3-111a-1</strain>
    </source>
</reference>
<gene>
    <name evidence="9" type="primary">20350887</name>
    <name evidence="8" type="ORF">GGTG_10429</name>
</gene>
<evidence type="ECO:0000259" key="7">
    <source>
        <dbReference type="Pfam" id="PF04116"/>
    </source>
</evidence>
<dbReference type="Pfam" id="PF04116">
    <property type="entry name" value="FA_hydroxylase"/>
    <property type="match status" value="1"/>
</dbReference>
<dbReference type="EnsemblFungi" id="EJT71169">
    <property type="protein sequence ID" value="EJT71169"/>
    <property type="gene ID" value="GGTG_10429"/>
</dbReference>
<dbReference type="GO" id="GO:0016491">
    <property type="term" value="F:oxidoreductase activity"/>
    <property type="evidence" value="ECO:0007669"/>
    <property type="project" value="InterPro"/>
</dbReference>
<feature type="transmembrane region" description="Helical" evidence="6">
    <location>
        <begin position="85"/>
        <end position="107"/>
    </location>
</feature>
<evidence type="ECO:0000256" key="2">
    <source>
        <dbReference type="ARBA" id="ARBA00022692"/>
    </source>
</evidence>
<dbReference type="PANTHER" id="PTHR11863">
    <property type="entry name" value="STEROL DESATURASE"/>
    <property type="match status" value="1"/>
</dbReference>
<evidence type="ECO:0000256" key="3">
    <source>
        <dbReference type="ARBA" id="ARBA00022989"/>
    </source>
</evidence>
<feature type="domain" description="Fatty acid hydroxylase" evidence="7">
    <location>
        <begin position="169"/>
        <end position="306"/>
    </location>
</feature>
<organism evidence="8">
    <name type="scientific">Gaeumannomyces tritici (strain R3-111a-1)</name>
    <name type="common">Wheat and barley take-all root rot fungus</name>
    <name type="synonym">Gaeumannomyces graminis var. tritici</name>
    <dbReference type="NCBI Taxonomy" id="644352"/>
    <lineage>
        <taxon>Eukaryota</taxon>
        <taxon>Fungi</taxon>
        <taxon>Dikarya</taxon>
        <taxon>Ascomycota</taxon>
        <taxon>Pezizomycotina</taxon>
        <taxon>Sordariomycetes</taxon>
        <taxon>Sordariomycetidae</taxon>
        <taxon>Magnaporthales</taxon>
        <taxon>Magnaporthaceae</taxon>
        <taxon>Gaeumannomyces</taxon>
    </lineage>
</organism>
<dbReference type="GeneID" id="20350887"/>
<dbReference type="AlphaFoldDB" id="J3PAA3"/>
<evidence type="ECO:0000256" key="1">
    <source>
        <dbReference type="ARBA" id="ARBA00004370"/>
    </source>
</evidence>
<dbReference type="eggNOG" id="KOG0874">
    <property type="taxonomic scope" value="Eukaryota"/>
</dbReference>
<evidence type="ECO:0000313" key="10">
    <source>
        <dbReference type="Proteomes" id="UP000006039"/>
    </source>
</evidence>
<keyword evidence="4 6" id="KW-0472">Membrane</keyword>
<reference evidence="8" key="3">
    <citation type="submission" date="2010-09" db="EMBL/GenBank/DDBJ databases">
        <title>Annotation of Gaeumannomyces graminis var. tritici R3-111a-1.</title>
        <authorList>
            <consortium name="The Broad Institute Genome Sequencing Platform"/>
            <person name="Ma L.-J."/>
            <person name="Dead R."/>
            <person name="Young S.K."/>
            <person name="Zeng Q."/>
            <person name="Gargeya S."/>
            <person name="Fitzgerald M."/>
            <person name="Haas B."/>
            <person name="Abouelleil A."/>
            <person name="Alvarado L."/>
            <person name="Arachchi H.M."/>
            <person name="Berlin A."/>
            <person name="Brown A."/>
            <person name="Chapman S.B."/>
            <person name="Chen Z."/>
            <person name="Dunbar C."/>
            <person name="Freedman E."/>
            <person name="Gearin G."/>
            <person name="Gellesch M."/>
            <person name="Goldberg J."/>
            <person name="Griggs A."/>
            <person name="Gujja S."/>
            <person name="Heiman D."/>
            <person name="Howarth C."/>
            <person name="Larson L."/>
            <person name="Lui A."/>
            <person name="MacDonald P.J.P."/>
            <person name="Mehta T."/>
            <person name="Montmayeur A."/>
            <person name="Murphy C."/>
            <person name="Neiman D."/>
            <person name="Pearson M."/>
            <person name="Priest M."/>
            <person name="Roberts A."/>
            <person name="Saif S."/>
            <person name="Shea T."/>
            <person name="Shenoy N."/>
            <person name="Sisk P."/>
            <person name="Stolte C."/>
            <person name="Sykes S."/>
            <person name="Yandava C."/>
            <person name="Wortman J."/>
            <person name="Nusbaum C."/>
            <person name="Birren B."/>
        </authorList>
    </citation>
    <scope>NUCLEOTIDE SEQUENCE</scope>
    <source>
        <strain evidence="8">R3-111a-1</strain>
    </source>
</reference>
<dbReference type="HOGENOM" id="CLU_043293_1_1_1"/>
<evidence type="ECO:0000256" key="6">
    <source>
        <dbReference type="SAM" id="Phobius"/>
    </source>
</evidence>
<proteinExistence type="predicted"/>
<keyword evidence="10" id="KW-1185">Reference proteome</keyword>
<dbReference type="InterPro" id="IPR050307">
    <property type="entry name" value="Sterol_Desaturase_Related"/>
</dbReference>
<name>J3PAA3_GAET3</name>
<reference evidence="10" key="1">
    <citation type="submission" date="2010-07" db="EMBL/GenBank/DDBJ databases">
        <title>The genome sequence of Gaeumannomyces graminis var. tritici strain R3-111a-1.</title>
        <authorList>
            <consortium name="The Broad Institute Genome Sequencing Platform"/>
            <person name="Ma L.-J."/>
            <person name="Dead R."/>
            <person name="Young S."/>
            <person name="Zeng Q."/>
            <person name="Koehrsen M."/>
            <person name="Alvarado L."/>
            <person name="Berlin A."/>
            <person name="Chapman S.B."/>
            <person name="Chen Z."/>
            <person name="Freedman E."/>
            <person name="Gellesch M."/>
            <person name="Goldberg J."/>
            <person name="Griggs A."/>
            <person name="Gujja S."/>
            <person name="Heilman E.R."/>
            <person name="Heiman D."/>
            <person name="Hepburn T."/>
            <person name="Howarth C."/>
            <person name="Jen D."/>
            <person name="Larson L."/>
            <person name="Mehta T."/>
            <person name="Neiman D."/>
            <person name="Pearson M."/>
            <person name="Roberts A."/>
            <person name="Saif S."/>
            <person name="Shea T."/>
            <person name="Shenoy N."/>
            <person name="Sisk P."/>
            <person name="Stolte C."/>
            <person name="Sykes S."/>
            <person name="Walk T."/>
            <person name="White J."/>
            <person name="Yandava C."/>
            <person name="Haas B."/>
            <person name="Nusbaum C."/>
            <person name="Birren B."/>
        </authorList>
    </citation>
    <scope>NUCLEOTIDE SEQUENCE [LARGE SCALE GENOMIC DNA]</scope>
    <source>
        <strain evidence="10">R3-111a-1</strain>
    </source>
</reference>
<evidence type="ECO:0000256" key="5">
    <source>
        <dbReference type="SAM" id="MobiDB-lite"/>
    </source>
</evidence>
<dbReference type="STRING" id="644352.J3PAA3"/>
<dbReference type="Proteomes" id="UP000006039">
    <property type="component" value="Unassembled WGS sequence"/>
</dbReference>
<dbReference type="RefSeq" id="XP_009226566.1">
    <property type="nucleotide sequence ID" value="XM_009228302.1"/>
</dbReference>
<protein>
    <recommendedName>
        <fullName evidence="7">Fatty acid hydroxylase domain-containing protein</fullName>
    </recommendedName>
</protein>
<evidence type="ECO:0000256" key="4">
    <source>
        <dbReference type="ARBA" id="ARBA00023136"/>
    </source>
</evidence>
<dbReference type="GO" id="GO:0016020">
    <property type="term" value="C:membrane"/>
    <property type="evidence" value="ECO:0007669"/>
    <property type="project" value="UniProtKB-SubCell"/>
</dbReference>
<dbReference type="GO" id="GO:0008610">
    <property type="term" value="P:lipid biosynthetic process"/>
    <property type="evidence" value="ECO:0007669"/>
    <property type="project" value="InterPro"/>
</dbReference>
<sequence length="334" mass="38070">MARNQTAFDYEAFLTPPKHGLELSQSPGTILGMDDARASVIVPLLAYWAVSIFYETAHYIGCFDKYRVYPTGEEKRRNLVSRRETLRVVLIMHAVQVVFGLVMASILEPADGGAAAAAARLAWGRPGSAEFFGLEIKRRLPRAASALGSEALWAVSHGLVWAWLGLRQLAAFFVFDTWAYWVHYFEHVIPFLYRRIHSVHHYNYIPYSYAASYNHPIEGFFNDILGSYLSSSFVGLSDREAMVFFATASVKAVDDHASLELPWNPINLWGWIFGNGMVHHNIHHQVWGLKTNYGLYFTFWDRVNNTIYKGSRRLSEAKEKRAAQHSEESEKKEN</sequence>
<keyword evidence="3 6" id="KW-1133">Transmembrane helix</keyword>